<feature type="compositionally biased region" description="Low complexity" evidence="1">
    <location>
        <begin position="120"/>
        <end position="129"/>
    </location>
</feature>
<proteinExistence type="predicted"/>
<feature type="compositionally biased region" description="Polar residues" evidence="1">
    <location>
        <begin position="105"/>
        <end position="119"/>
    </location>
</feature>
<evidence type="ECO:0000313" key="2">
    <source>
        <dbReference type="EMBL" id="KAK4882515.1"/>
    </source>
</evidence>
<dbReference type="EMBL" id="JARPUR010000002">
    <property type="protein sequence ID" value="KAK4882515.1"/>
    <property type="molecule type" value="Genomic_DNA"/>
</dbReference>
<dbReference type="AlphaFoldDB" id="A0AAN7Q8C9"/>
<feature type="region of interest" description="Disordered" evidence="1">
    <location>
        <begin position="32"/>
        <end position="62"/>
    </location>
</feature>
<comment type="caution">
    <text evidence="2">The sequence shown here is derived from an EMBL/GenBank/DDBJ whole genome shotgun (WGS) entry which is preliminary data.</text>
</comment>
<protein>
    <submittedName>
        <fullName evidence="2">Uncharacterized protein</fullName>
    </submittedName>
</protein>
<evidence type="ECO:0000256" key="1">
    <source>
        <dbReference type="SAM" id="MobiDB-lite"/>
    </source>
</evidence>
<feature type="compositionally biased region" description="Polar residues" evidence="1">
    <location>
        <begin position="34"/>
        <end position="58"/>
    </location>
</feature>
<accession>A0AAN7Q8C9</accession>
<evidence type="ECO:0000313" key="3">
    <source>
        <dbReference type="Proteomes" id="UP001353858"/>
    </source>
</evidence>
<keyword evidence="3" id="KW-1185">Reference proteome</keyword>
<gene>
    <name evidence="2" type="ORF">RN001_005834</name>
</gene>
<feature type="region of interest" description="Disordered" evidence="1">
    <location>
        <begin position="105"/>
        <end position="129"/>
    </location>
</feature>
<dbReference type="Proteomes" id="UP001353858">
    <property type="component" value="Unassembled WGS sequence"/>
</dbReference>
<reference evidence="3" key="1">
    <citation type="submission" date="2023-01" db="EMBL/GenBank/DDBJ databases">
        <title>Key to firefly adult light organ development and bioluminescence: homeobox transcription factors regulate luciferase expression and transportation to peroxisome.</title>
        <authorList>
            <person name="Fu X."/>
        </authorList>
    </citation>
    <scope>NUCLEOTIDE SEQUENCE [LARGE SCALE GENOMIC DNA]</scope>
</reference>
<name>A0AAN7Q8C9_9COLE</name>
<sequence length="169" mass="19192">MDKNVFVYPVDSDDSCLDDSDDDPDFVEELESFSADSDTGSDYITDSETENISSNNQTQRRKTKIQWTHVLPENSAKVKPVWLNKLEYVREVDSARFYESAEVTDNNSSDIELSNPSSLESSTANSGSSQSSAISIEWSVEETRLLLDKYEKYLNFVGPMKKFKNMKLL</sequence>
<organism evidence="2 3">
    <name type="scientific">Aquatica leii</name>
    <dbReference type="NCBI Taxonomy" id="1421715"/>
    <lineage>
        <taxon>Eukaryota</taxon>
        <taxon>Metazoa</taxon>
        <taxon>Ecdysozoa</taxon>
        <taxon>Arthropoda</taxon>
        <taxon>Hexapoda</taxon>
        <taxon>Insecta</taxon>
        <taxon>Pterygota</taxon>
        <taxon>Neoptera</taxon>
        <taxon>Endopterygota</taxon>
        <taxon>Coleoptera</taxon>
        <taxon>Polyphaga</taxon>
        <taxon>Elateriformia</taxon>
        <taxon>Elateroidea</taxon>
        <taxon>Lampyridae</taxon>
        <taxon>Luciolinae</taxon>
        <taxon>Aquatica</taxon>
    </lineage>
</organism>